<reference evidence="1" key="1">
    <citation type="submission" date="2022-04" db="EMBL/GenBank/DDBJ databases">
        <title>Halocatena sp. nov., isolated from a salt lake.</title>
        <authorList>
            <person name="Cui H.-L."/>
        </authorList>
    </citation>
    <scope>NUCLEOTIDE SEQUENCE</scope>
    <source>
        <strain evidence="1">AD-1</strain>
    </source>
</reference>
<name>A0A8U0A5N1_9EURY</name>
<dbReference type="GeneID" id="71927364"/>
<sequence>MIDVNGWDRIKTDDNDVFARYEHEETGKTIDVRRGADWPETVTVTVTANNDTETICREELTIDAVRTATEYMQSI</sequence>
<evidence type="ECO:0000313" key="2">
    <source>
        <dbReference type="Proteomes" id="UP000831768"/>
    </source>
</evidence>
<organism evidence="1 2">
    <name type="scientific">Halocatena salina</name>
    <dbReference type="NCBI Taxonomy" id="2934340"/>
    <lineage>
        <taxon>Archaea</taxon>
        <taxon>Methanobacteriati</taxon>
        <taxon>Methanobacteriota</taxon>
        <taxon>Stenosarchaea group</taxon>
        <taxon>Halobacteria</taxon>
        <taxon>Halobacteriales</taxon>
        <taxon>Natronomonadaceae</taxon>
        <taxon>Halocatena</taxon>
    </lineage>
</organism>
<protein>
    <submittedName>
        <fullName evidence="1">Uncharacterized protein</fullName>
    </submittedName>
</protein>
<gene>
    <name evidence="1" type="ORF">MW046_04915</name>
</gene>
<dbReference type="EMBL" id="CP096019">
    <property type="protein sequence ID" value="UPM43788.1"/>
    <property type="molecule type" value="Genomic_DNA"/>
</dbReference>
<dbReference type="KEGG" id="haad:MW046_04915"/>
<accession>A0A8U0A5N1</accession>
<dbReference type="Proteomes" id="UP000831768">
    <property type="component" value="Chromosome"/>
</dbReference>
<keyword evidence="2" id="KW-1185">Reference proteome</keyword>
<dbReference type="AlphaFoldDB" id="A0A8U0A5N1"/>
<evidence type="ECO:0000313" key="1">
    <source>
        <dbReference type="EMBL" id="UPM43788.1"/>
    </source>
</evidence>
<proteinExistence type="predicted"/>
<dbReference type="RefSeq" id="WP_247994447.1">
    <property type="nucleotide sequence ID" value="NZ_CP096019.1"/>
</dbReference>